<gene>
    <name evidence="3" type="ORF">CAMP_LOCUS8993</name>
</gene>
<reference evidence="3" key="1">
    <citation type="submission" date="2022-11" db="EMBL/GenBank/DDBJ databases">
        <authorList>
            <person name="Kikuchi T."/>
        </authorList>
    </citation>
    <scope>NUCLEOTIDE SEQUENCE</scope>
    <source>
        <strain evidence="3">PS1010</strain>
    </source>
</reference>
<proteinExistence type="predicted"/>
<dbReference type="EMBL" id="CANHGI010000003">
    <property type="protein sequence ID" value="CAI5446356.1"/>
    <property type="molecule type" value="Genomic_DNA"/>
</dbReference>
<dbReference type="Proteomes" id="UP001152747">
    <property type="component" value="Unassembled WGS sequence"/>
</dbReference>
<dbReference type="InterPro" id="IPR036885">
    <property type="entry name" value="SWIB_MDM2_dom_sf"/>
</dbReference>
<dbReference type="InterPro" id="IPR003121">
    <property type="entry name" value="SWIB_MDM2_domain"/>
</dbReference>
<dbReference type="AlphaFoldDB" id="A0A9P1IJS1"/>
<protein>
    <recommendedName>
        <fullName evidence="2">DM2 domain-containing protein</fullName>
    </recommendedName>
</protein>
<evidence type="ECO:0000259" key="2">
    <source>
        <dbReference type="Pfam" id="PF02201"/>
    </source>
</evidence>
<evidence type="ECO:0000256" key="1">
    <source>
        <dbReference type="SAM" id="MobiDB-lite"/>
    </source>
</evidence>
<feature type="region of interest" description="Disordered" evidence="1">
    <location>
        <begin position="179"/>
        <end position="206"/>
    </location>
</feature>
<evidence type="ECO:0000313" key="4">
    <source>
        <dbReference type="Proteomes" id="UP001152747"/>
    </source>
</evidence>
<organism evidence="3 4">
    <name type="scientific">Caenorhabditis angaria</name>
    <dbReference type="NCBI Taxonomy" id="860376"/>
    <lineage>
        <taxon>Eukaryota</taxon>
        <taxon>Metazoa</taxon>
        <taxon>Ecdysozoa</taxon>
        <taxon>Nematoda</taxon>
        <taxon>Chromadorea</taxon>
        <taxon>Rhabditida</taxon>
        <taxon>Rhabditina</taxon>
        <taxon>Rhabditomorpha</taxon>
        <taxon>Rhabditoidea</taxon>
        <taxon>Rhabditidae</taxon>
        <taxon>Peloderinae</taxon>
        <taxon>Caenorhabditis</taxon>
    </lineage>
</organism>
<accession>A0A9P1IJS1</accession>
<name>A0A9P1IJS1_9PELO</name>
<feature type="domain" description="DM2" evidence="2">
    <location>
        <begin position="74"/>
        <end position="131"/>
    </location>
</feature>
<dbReference type="Pfam" id="PF02201">
    <property type="entry name" value="SWIB"/>
    <property type="match status" value="1"/>
</dbReference>
<evidence type="ECO:0000313" key="3">
    <source>
        <dbReference type="EMBL" id="CAI5446356.1"/>
    </source>
</evidence>
<dbReference type="SUPFAM" id="SSF47592">
    <property type="entry name" value="SWIB/MDM2 domain"/>
    <property type="match status" value="1"/>
</dbReference>
<keyword evidence="4" id="KW-1185">Reference proteome</keyword>
<comment type="caution">
    <text evidence="3">The sequence shown here is derived from an EMBL/GenBank/DDBJ whole genome shotgun (WGS) entry which is preliminary data.</text>
</comment>
<sequence>MPKETPCFNRKLRSRVVNAKHLTTLRLEKAYFKKKPVEISKTTAKQKSPLVIVQKPYKCFSKKRVWKERLVYCPADLQKITNESILIGKEARRRVTHYIKHNKLYNTTDKIVTCDKRLEKALGVKEFHLLQTNLHVMNAVKMRHEFGKEHEKEQKEALIRMIMDFKVKQEVCDRIKIKQEVPPTSDEEEEEEKLVPLIPNIKQEPL</sequence>
<dbReference type="Gene3D" id="1.10.245.10">
    <property type="entry name" value="SWIB/MDM2 domain"/>
    <property type="match status" value="1"/>
</dbReference>